<dbReference type="EMBL" id="FNAY01000001">
    <property type="protein sequence ID" value="SDE40718.1"/>
    <property type="molecule type" value="Genomic_DNA"/>
</dbReference>
<comment type="function">
    <text evidence="11">Involved in the TonB-dependent energy-dependent transport of various receptor-bound substrates. Protects ExbD from proteolytic degradation and functionally stabilizes TonB.</text>
</comment>
<comment type="subcellular location">
    <subcellularLocation>
        <location evidence="1">Cell inner membrane</location>
        <topology evidence="1">Multi-pass membrane protein</topology>
    </subcellularLocation>
    <subcellularLocation>
        <location evidence="12">Membrane</location>
        <topology evidence="12">Multi-pass membrane protein</topology>
    </subcellularLocation>
</comment>
<evidence type="ECO:0000256" key="7">
    <source>
        <dbReference type="ARBA" id="ARBA00022692"/>
    </source>
</evidence>
<keyword evidence="4 12" id="KW-0813">Transport</keyword>
<proteinExistence type="inferred from homology"/>
<keyword evidence="9 13" id="KW-1133">Transmembrane helix</keyword>
<keyword evidence="7 13" id="KW-0812">Transmembrane</keyword>
<feature type="transmembrane region" description="Helical" evidence="13">
    <location>
        <begin position="49"/>
        <end position="71"/>
    </location>
</feature>
<feature type="transmembrane region" description="Helical" evidence="13">
    <location>
        <begin position="150"/>
        <end position="173"/>
    </location>
</feature>
<dbReference type="InterPro" id="IPR014164">
    <property type="entry name" value="TonB_ExbB_1"/>
</dbReference>
<protein>
    <recommendedName>
        <fullName evidence="3">Biopolymer transport protein ExbB</fullName>
    </recommendedName>
</protein>
<evidence type="ECO:0000256" key="10">
    <source>
        <dbReference type="ARBA" id="ARBA00023136"/>
    </source>
</evidence>
<name>A0A1G7CMZ5_RHOCA</name>
<evidence type="ECO:0000256" key="5">
    <source>
        <dbReference type="ARBA" id="ARBA00022475"/>
    </source>
</evidence>
<evidence type="ECO:0000256" key="4">
    <source>
        <dbReference type="ARBA" id="ARBA00022448"/>
    </source>
</evidence>
<dbReference type="GO" id="GO:0022857">
    <property type="term" value="F:transmembrane transporter activity"/>
    <property type="evidence" value="ECO:0007669"/>
    <property type="project" value="InterPro"/>
</dbReference>
<keyword evidence="8 12" id="KW-0653">Protein transport</keyword>
<dbReference type="PANTHER" id="PTHR30625:SF16">
    <property type="entry name" value="BIOPOLYMER TRANSPORT PROTEIN EXBB"/>
    <property type="match status" value="1"/>
</dbReference>
<dbReference type="AlphaFoldDB" id="A0A1G7CMZ5"/>
<dbReference type="InterPro" id="IPR050790">
    <property type="entry name" value="ExbB/TolQ_transport"/>
</dbReference>
<evidence type="ECO:0000256" key="3">
    <source>
        <dbReference type="ARBA" id="ARBA00022093"/>
    </source>
</evidence>
<feature type="transmembrane region" description="Helical" evidence="13">
    <location>
        <begin position="193"/>
        <end position="216"/>
    </location>
</feature>
<keyword evidence="6" id="KW-0997">Cell inner membrane</keyword>
<evidence type="ECO:0000256" key="12">
    <source>
        <dbReference type="RuleBase" id="RU004057"/>
    </source>
</evidence>
<dbReference type="RefSeq" id="WP_074552544.1">
    <property type="nucleotide sequence ID" value="NZ_CP119563.1"/>
</dbReference>
<gene>
    <name evidence="15" type="ORF">SAMN04244550_00324</name>
</gene>
<dbReference type="Pfam" id="PF01618">
    <property type="entry name" value="MotA_ExbB"/>
    <property type="match status" value="1"/>
</dbReference>
<reference evidence="15 16" key="1">
    <citation type="submission" date="2016-10" db="EMBL/GenBank/DDBJ databases">
        <authorList>
            <person name="de Groot N.N."/>
        </authorList>
    </citation>
    <scope>NUCLEOTIDE SEQUENCE [LARGE SCALE GENOMIC DNA]</scope>
    <source>
        <strain evidence="16">DSM 938 / 37b4</strain>
    </source>
</reference>
<evidence type="ECO:0000313" key="15">
    <source>
        <dbReference type="EMBL" id="SDE40718.1"/>
    </source>
</evidence>
<dbReference type="NCBIfam" id="TIGR02797">
    <property type="entry name" value="exbB"/>
    <property type="match status" value="1"/>
</dbReference>
<sequence>MPPVVPAPADDALILFLDRVGLSSLAEALRAAAGSDALTPLAMFAHADVLVQGVMLGLLAASVLAWAIWAGKLVQLTLSRRRLARDYRTLAARGTLGAALSGGILARMQAAATSEISASEGLPDAGVKERVAIDLTRIEAGAARAMQSGVTAVGSIGSTAPFVGLFGTVWGIMNAFVGIAESGSSNLAVVAPGIAEALMATALGLVAAIPAVLLYNHLTRAVGGYRAALTDAAALVERTLSRDLDRARRAPASVTPLHLVAE</sequence>
<keyword evidence="10 13" id="KW-0472">Membrane</keyword>
<evidence type="ECO:0000259" key="14">
    <source>
        <dbReference type="Pfam" id="PF01618"/>
    </source>
</evidence>
<dbReference type="Proteomes" id="UP000183812">
    <property type="component" value="Unassembled WGS sequence"/>
</dbReference>
<evidence type="ECO:0000256" key="8">
    <source>
        <dbReference type="ARBA" id="ARBA00022927"/>
    </source>
</evidence>
<organism evidence="15 16">
    <name type="scientific">Rhodobacter capsulatus</name>
    <name type="common">Rhodopseudomonas capsulata</name>
    <dbReference type="NCBI Taxonomy" id="1061"/>
    <lineage>
        <taxon>Bacteria</taxon>
        <taxon>Pseudomonadati</taxon>
        <taxon>Pseudomonadota</taxon>
        <taxon>Alphaproteobacteria</taxon>
        <taxon>Rhodobacterales</taxon>
        <taxon>Rhodobacter group</taxon>
        <taxon>Rhodobacter</taxon>
    </lineage>
</organism>
<evidence type="ECO:0000256" key="11">
    <source>
        <dbReference type="ARBA" id="ARBA00024816"/>
    </source>
</evidence>
<dbReference type="GO" id="GO:0005886">
    <property type="term" value="C:plasma membrane"/>
    <property type="evidence" value="ECO:0007669"/>
    <property type="project" value="UniProtKB-SubCell"/>
</dbReference>
<dbReference type="PANTHER" id="PTHR30625">
    <property type="entry name" value="PROTEIN TOLQ"/>
    <property type="match status" value="1"/>
</dbReference>
<evidence type="ECO:0000256" key="6">
    <source>
        <dbReference type="ARBA" id="ARBA00022519"/>
    </source>
</evidence>
<keyword evidence="5" id="KW-1003">Cell membrane</keyword>
<feature type="domain" description="MotA/TolQ/ExbB proton channel" evidence="14">
    <location>
        <begin position="126"/>
        <end position="222"/>
    </location>
</feature>
<comment type="similarity">
    <text evidence="12">Belongs to the exbB/tolQ family.</text>
</comment>
<evidence type="ECO:0000313" key="16">
    <source>
        <dbReference type="Proteomes" id="UP000183812"/>
    </source>
</evidence>
<dbReference type="OrthoDB" id="9805133at2"/>
<comment type="subunit">
    <text evidence="2">The accessory proteins ExbB and ExbD seem to form a complex with TonB.</text>
</comment>
<evidence type="ECO:0000256" key="13">
    <source>
        <dbReference type="SAM" id="Phobius"/>
    </source>
</evidence>
<dbReference type="GO" id="GO:0017038">
    <property type="term" value="P:protein import"/>
    <property type="evidence" value="ECO:0007669"/>
    <property type="project" value="TreeGrafter"/>
</dbReference>
<evidence type="ECO:0000256" key="1">
    <source>
        <dbReference type="ARBA" id="ARBA00004429"/>
    </source>
</evidence>
<evidence type="ECO:0000256" key="2">
    <source>
        <dbReference type="ARBA" id="ARBA00011471"/>
    </source>
</evidence>
<accession>A0A1G7CMZ5</accession>
<evidence type="ECO:0000256" key="9">
    <source>
        <dbReference type="ARBA" id="ARBA00022989"/>
    </source>
</evidence>
<dbReference type="InterPro" id="IPR002898">
    <property type="entry name" value="MotA_ExbB_proton_chnl"/>
</dbReference>